<accession>E2ARJ7</accession>
<dbReference type="Pfam" id="PF01124">
    <property type="entry name" value="MAPEG"/>
    <property type="match status" value="1"/>
</dbReference>
<proteinExistence type="inferred from homology"/>
<sequence length="167" mass="19550">MLANATGNETKSYELWWSIYAWWSCVLVLKMMLLTWFTGQIRVREQVIHSEEDRMWMKEKSSIILCPTGDGHPDVSRIRSAHRKDLETVLPFIIFTPLWLNVETCNSMVKILIPGFALISILYTLVHMQLLQMSPLWKHYSSMILYCILIYICTIIAVRYTAIIVHI</sequence>
<keyword evidence="7 17" id="KW-0812">Transmembrane</keyword>
<evidence type="ECO:0000256" key="10">
    <source>
        <dbReference type="ARBA" id="ARBA00022989"/>
    </source>
</evidence>
<keyword evidence="19" id="KW-1185">Reference proteome</keyword>
<dbReference type="OMA" id="WLNVETC"/>
<dbReference type="EC" id="2.5.1.18" evidence="5"/>
<evidence type="ECO:0000256" key="5">
    <source>
        <dbReference type="ARBA" id="ARBA00012452"/>
    </source>
</evidence>
<dbReference type="InterPro" id="IPR023352">
    <property type="entry name" value="MAPEG-like_dom_sf"/>
</dbReference>
<dbReference type="STRING" id="104421.E2ARJ7"/>
<evidence type="ECO:0000256" key="9">
    <source>
        <dbReference type="ARBA" id="ARBA00022824"/>
    </source>
</evidence>
<dbReference type="Proteomes" id="UP000000311">
    <property type="component" value="Unassembled WGS sequence"/>
</dbReference>
<evidence type="ECO:0000256" key="13">
    <source>
        <dbReference type="ARBA" id="ARBA00023136"/>
    </source>
</evidence>
<evidence type="ECO:0000256" key="3">
    <source>
        <dbReference type="ARBA" id="ARBA00004477"/>
    </source>
</evidence>
<comment type="subcellular location">
    <subcellularLocation>
        <location evidence="3">Endoplasmic reticulum membrane</location>
        <topology evidence="3">Multi-pass membrane protein</topology>
    </subcellularLocation>
    <subcellularLocation>
        <location evidence="2">Mitochondrion outer membrane</location>
    </subcellularLocation>
</comment>
<keyword evidence="12" id="KW-0496">Mitochondrion</keyword>
<evidence type="ECO:0000256" key="8">
    <source>
        <dbReference type="ARBA" id="ARBA00022787"/>
    </source>
</evidence>
<dbReference type="OrthoDB" id="193139at2759"/>
<dbReference type="InParanoid" id="E2ARJ7"/>
<gene>
    <name evidence="18" type="ORF">EAG_01330</name>
</gene>
<dbReference type="PANTHER" id="PTHR10689:SF6">
    <property type="entry name" value="MICROSOMAL GLUTATHIONE S-TRANSFERASE 1"/>
    <property type="match status" value="1"/>
</dbReference>
<dbReference type="KEGG" id="cfo:105255277"/>
<dbReference type="InterPro" id="IPR040162">
    <property type="entry name" value="MGST1-like"/>
</dbReference>
<protein>
    <recommendedName>
        <fullName evidence="15">Microsomal glutathione S-transferase 1</fullName>
        <ecNumber evidence="5">2.5.1.18</ecNumber>
    </recommendedName>
</protein>
<evidence type="ECO:0000313" key="19">
    <source>
        <dbReference type="Proteomes" id="UP000000311"/>
    </source>
</evidence>
<dbReference type="GO" id="GO:0005741">
    <property type="term" value="C:mitochondrial outer membrane"/>
    <property type="evidence" value="ECO:0007669"/>
    <property type="project" value="UniProtKB-SubCell"/>
</dbReference>
<dbReference type="GO" id="GO:0004364">
    <property type="term" value="F:glutathione transferase activity"/>
    <property type="evidence" value="ECO:0007669"/>
    <property type="project" value="UniProtKB-EC"/>
</dbReference>
<organism evidence="19">
    <name type="scientific">Camponotus floridanus</name>
    <name type="common">Florida carpenter ant</name>
    <dbReference type="NCBI Taxonomy" id="104421"/>
    <lineage>
        <taxon>Eukaryota</taxon>
        <taxon>Metazoa</taxon>
        <taxon>Ecdysozoa</taxon>
        <taxon>Arthropoda</taxon>
        <taxon>Hexapoda</taxon>
        <taxon>Insecta</taxon>
        <taxon>Pterygota</taxon>
        <taxon>Neoptera</taxon>
        <taxon>Endopterygota</taxon>
        <taxon>Hymenoptera</taxon>
        <taxon>Apocrita</taxon>
        <taxon>Aculeata</taxon>
        <taxon>Formicoidea</taxon>
        <taxon>Formicidae</taxon>
        <taxon>Formicinae</taxon>
        <taxon>Camponotus</taxon>
    </lineage>
</organism>
<evidence type="ECO:0000256" key="15">
    <source>
        <dbReference type="ARBA" id="ARBA00039397"/>
    </source>
</evidence>
<dbReference type="SUPFAM" id="SSF161084">
    <property type="entry name" value="MAPEG domain-like"/>
    <property type="match status" value="1"/>
</dbReference>
<keyword evidence="6" id="KW-0808">Transferase</keyword>
<comment type="subunit">
    <text evidence="14">Homotrimer; The trimer binds only one molecule of glutathione.</text>
</comment>
<evidence type="ECO:0000256" key="6">
    <source>
        <dbReference type="ARBA" id="ARBA00022679"/>
    </source>
</evidence>
<name>E2ARJ7_CAMFO</name>
<evidence type="ECO:0000256" key="16">
    <source>
        <dbReference type="ARBA" id="ARBA00049385"/>
    </source>
</evidence>
<dbReference type="AlphaFoldDB" id="E2ARJ7"/>
<evidence type="ECO:0000256" key="11">
    <source>
        <dbReference type="ARBA" id="ARBA00022990"/>
    </source>
</evidence>
<dbReference type="InterPro" id="IPR001129">
    <property type="entry name" value="Membr-assoc_MAPEG"/>
</dbReference>
<dbReference type="GO" id="GO:0005789">
    <property type="term" value="C:endoplasmic reticulum membrane"/>
    <property type="evidence" value="ECO:0007669"/>
    <property type="project" value="UniProtKB-SubCell"/>
</dbReference>
<evidence type="ECO:0000256" key="7">
    <source>
        <dbReference type="ARBA" id="ARBA00022692"/>
    </source>
</evidence>
<feature type="transmembrane region" description="Helical" evidence="17">
    <location>
        <begin position="20"/>
        <end position="39"/>
    </location>
</feature>
<keyword evidence="9" id="KW-0256">Endoplasmic reticulum</keyword>
<feature type="transmembrane region" description="Helical" evidence="17">
    <location>
        <begin position="108"/>
        <end position="131"/>
    </location>
</feature>
<evidence type="ECO:0000256" key="17">
    <source>
        <dbReference type="SAM" id="Phobius"/>
    </source>
</evidence>
<evidence type="ECO:0000256" key="4">
    <source>
        <dbReference type="ARBA" id="ARBA00010459"/>
    </source>
</evidence>
<evidence type="ECO:0000256" key="12">
    <source>
        <dbReference type="ARBA" id="ARBA00023128"/>
    </source>
</evidence>
<comment type="similarity">
    <text evidence="4">Belongs to the MAPEG family.</text>
</comment>
<keyword evidence="8" id="KW-1000">Mitochondrion outer membrane</keyword>
<comment type="catalytic activity">
    <reaction evidence="16">
        <text>RX + glutathione = an S-substituted glutathione + a halide anion + H(+)</text>
        <dbReference type="Rhea" id="RHEA:16437"/>
        <dbReference type="ChEBI" id="CHEBI:15378"/>
        <dbReference type="ChEBI" id="CHEBI:16042"/>
        <dbReference type="ChEBI" id="CHEBI:17792"/>
        <dbReference type="ChEBI" id="CHEBI:57925"/>
        <dbReference type="ChEBI" id="CHEBI:90779"/>
        <dbReference type="EC" id="2.5.1.18"/>
    </reaction>
    <physiologicalReaction direction="left-to-right" evidence="16">
        <dbReference type="Rhea" id="RHEA:16438"/>
    </physiologicalReaction>
</comment>
<evidence type="ECO:0000256" key="14">
    <source>
        <dbReference type="ARBA" id="ARBA00038540"/>
    </source>
</evidence>
<keyword evidence="10 17" id="KW-1133">Transmembrane helix</keyword>
<evidence type="ECO:0000256" key="2">
    <source>
        <dbReference type="ARBA" id="ARBA00004294"/>
    </source>
</evidence>
<dbReference type="Gene3D" id="1.20.120.550">
    <property type="entry name" value="Membrane associated eicosanoid/glutathione metabolism-like domain"/>
    <property type="match status" value="1"/>
</dbReference>
<dbReference type="EMBL" id="GL442102">
    <property type="protein sequence ID" value="EFN63945.1"/>
    <property type="molecule type" value="Genomic_DNA"/>
</dbReference>
<evidence type="ECO:0000313" key="18">
    <source>
        <dbReference type="EMBL" id="EFN63945.1"/>
    </source>
</evidence>
<keyword evidence="13 17" id="KW-0472">Membrane</keyword>
<reference evidence="18 19" key="1">
    <citation type="journal article" date="2010" name="Science">
        <title>Genomic comparison of the ants Camponotus floridanus and Harpegnathos saltator.</title>
        <authorList>
            <person name="Bonasio R."/>
            <person name="Zhang G."/>
            <person name="Ye C."/>
            <person name="Mutti N.S."/>
            <person name="Fang X."/>
            <person name="Qin N."/>
            <person name="Donahue G."/>
            <person name="Yang P."/>
            <person name="Li Q."/>
            <person name="Li C."/>
            <person name="Zhang P."/>
            <person name="Huang Z."/>
            <person name="Berger S.L."/>
            <person name="Reinberg D."/>
            <person name="Wang J."/>
            <person name="Liebig J."/>
        </authorList>
    </citation>
    <scope>NUCLEOTIDE SEQUENCE [LARGE SCALE GENOMIC DNA]</scope>
    <source>
        <strain evidence="19">C129</strain>
    </source>
</reference>
<evidence type="ECO:0000256" key="1">
    <source>
        <dbReference type="ARBA" id="ARBA00003701"/>
    </source>
</evidence>
<keyword evidence="11" id="KW-0007">Acetylation</keyword>
<dbReference type="PANTHER" id="PTHR10689">
    <property type="entry name" value="MICROSOMAL GLUTATHIONE S-TRANSFERASE 1"/>
    <property type="match status" value="1"/>
</dbReference>
<feature type="transmembrane region" description="Helical" evidence="17">
    <location>
        <begin position="143"/>
        <end position="165"/>
    </location>
</feature>
<comment type="function">
    <text evidence="1">Conjugation of reduced glutathione to a wide number of exogenous and endogenous hydrophobic electrophiles.</text>
</comment>